<feature type="compositionally biased region" description="Low complexity" evidence="7">
    <location>
        <begin position="950"/>
        <end position="982"/>
    </location>
</feature>
<organism evidence="9 10">
    <name type="scientific">Fasciola hepatica</name>
    <name type="common">Liver fluke</name>
    <dbReference type="NCBI Taxonomy" id="6192"/>
    <lineage>
        <taxon>Eukaryota</taxon>
        <taxon>Metazoa</taxon>
        <taxon>Spiralia</taxon>
        <taxon>Lophotrochozoa</taxon>
        <taxon>Platyhelminthes</taxon>
        <taxon>Trematoda</taxon>
        <taxon>Digenea</taxon>
        <taxon>Plagiorchiida</taxon>
        <taxon>Echinostomata</taxon>
        <taxon>Echinostomatoidea</taxon>
        <taxon>Fasciolidae</taxon>
        <taxon>Fasciola</taxon>
    </lineage>
</organism>
<keyword evidence="6" id="KW-0325">Glycoprotein</keyword>
<keyword evidence="10" id="KW-1185">Reference proteome</keyword>
<dbReference type="PANTHER" id="PTHR22730">
    <property type="entry name" value="PROMININ PROM PROTEIN"/>
    <property type="match status" value="1"/>
</dbReference>
<name>A0A4E0RK39_FASHE</name>
<keyword evidence="5 8" id="KW-0472">Membrane</keyword>
<evidence type="ECO:0000256" key="2">
    <source>
        <dbReference type="ARBA" id="ARBA00006058"/>
    </source>
</evidence>
<evidence type="ECO:0008006" key="11">
    <source>
        <dbReference type="Google" id="ProtNLM"/>
    </source>
</evidence>
<reference evidence="9" key="1">
    <citation type="submission" date="2019-03" db="EMBL/GenBank/DDBJ databases">
        <title>Improved annotation for the trematode Fasciola hepatica.</title>
        <authorList>
            <person name="Choi Y.-J."/>
            <person name="Martin J."/>
            <person name="Mitreva M."/>
        </authorList>
    </citation>
    <scope>NUCLEOTIDE SEQUENCE [LARGE SCALE GENOMIC DNA]</scope>
</reference>
<evidence type="ECO:0000256" key="5">
    <source>
        <dbReference type="ARBA" id="ARBA00023136"/>
    </source>
</evidence>
<dbReference type="Proteomes" id="UP000230066">
    <property type="component" value="Unassembled WGS sequence"/>
</dbReference>
<evidence type="ECO:0000256" key="4">
    <source>
        <dbReference type="ARBA" id="ARBA00022989"/>
    </source>
</evidence>
<protein>
    <recommendedName>
        <fullName evidence="11">Prominin</fullName>
    </recommendedName>
</protein>
<comment type="subcellular location">
    <subcellularLocation>
        <location evidence="1">Membrane</location>
        <topology evidence="1">Multi-pass membrane protein</topology>
    </subcellularLocation>
</comment>
<sequence length="997" mass="110877">MDPIYIAAKSIVHKTQPILDGGIFTFMLNNYVAPRLISSEAEELAIIQRDNSPSPTEHIRATFAQTGYAITIAFGIIWVVILLVAAIILCRRKSGHRRRTPDLVYLAGLPSHPNDVTRCDGTIRSNGSTRSAKSTLYRTRRRIQSNWICLAMQFTFLSILTLLFGIGVMLGFSASSQLHGNLAAPSTHEEAVGRLLKPSELKHTNPPETHVFPRILRALAQLRAYLSEFVEDTKKSTAPVVSALINATEAMQDRMTTEFNAILFDEIGAAQAFKLGDEVGSSVISLMKHSMGIVEQDTQFKQRFDRFKIELQNWIRLIQTVGPTGDDECHGECNALRATFTNNLTARPDTFMPHFAFAVALKFVTTDQNQTADSVQQQLNQGRLLADKQLVETKKVMAERINIPKTIKDMVNSQWAALDTEMAKIVELIDTQALIITRSLAPKVSSGSSVILTLACLFWIVLLLFTVGITWLIIHYHCVPSALSPQSRRRVRSAAGCGIFVLLISLVTSTVLFLFAGYAYTEGCRYLEPSETENSLKSDRSPADLLDAHINWFVDRHWDSIVRLAANHTLPGEKQMPLPHVRSPIRAITHHCRENAGILTALDGIRDFDMASLSDPKIAEQFIRIGREIMFNSLKALDVDEMFPKETDEQLKTAGLLDGFIVNFQQFRDNLPTTYLSVRLPDDESGNYTLFSVENMWSTWDSYYTKVLQSRLTEKQNARLERATEEVRLALTNLNAIIATVDMHLVALSSAKKISPIVTELKTSLTDLKSLMSNKQVLLNKASKLFDEHVEAKTPAEAEKLVVQFGPQLMAQVGRCRRLYEAENDMKRAVCDGVVVVLNGLWFVTGWVTLIGSITVGCGLMLLLHKSSLDSSAPSAKTFLSKTFLATRDEFFGLNARQPKSDSNELGGFAQAPELERLNTPDELPTLSIPLPSTQNACSPVSSFRPHPHSSALFVPPASPSSLAVSQHEPPQQQPQQQQQTQSLSRKQSPSNYKTSD</sequence>
<keyword evidence="4 8" id="KW-1133">Transmembrane helix</keyword>
<keyword evidence="3 8" id="KW-0812">Transmembrane</keyword>
<feature type="transmembrane region" description="Helical" evidence="8">
    <location>
        <begin position="147"/>
        <end position="172"/>
    </location>
</feature>
<accession>A0A4E0RK39</accession>
<gene>
    <name evidence="9" type="ORF">D915_002009</name>
</gene>
<comment type="caution">
    <text evidence="9">The sequence shown here is derived from an EMBL/GenBank/DDBJ whole genome shotgun (WGS) entry which is preliminary data.</text>
</comment>
<feature type="transmembrane region" description="Helical" evidence="8">
    <location>
        <begin position="495"/>
        <end position="520"/>
    </location>
</feature>
<evidence type="ECO:0000256" key="7">
    <source>
        <dbReference type="SAM" id="MobiDB-lite"/>
    </source>
</evidence>
<proteinExistence type="inferred from homology"/>
<evidence type="ECO:0000313" key="9">
    <source>
        <dbReference type="EMBL" id="THD26941.1"/>
    </source>
</evidence>
<feature type="region of interest" description="Disordered" evidence="7">
    <location>
        <begin position="922"/>
        <end position="997"/>
    </location>
</feature>
<feature type="transmembrane region" description="Helical" evidence="8">
    <location>
        <begin position="450"/>
        <end position="474"/>
    </location>
</feature>
<dbReference type="InterPro" id="IPR008795">
    <property type="entry name" value="Prominin"/>
</dbReference>
<dbReference type="GO" id="GO:0016020">
    <property type="term" value="C:membrane"/>
    <property type="evidence" value="ECO:0007669"/>
    <property type="project" value="UniProtKB-SubCell"/>
</dbReference>
<comment type="similarity">
    <text evidence="2">Belongs to the prominin family.</text>
</comment>
<evidence type="ECO:0000256" key="1">
    <source>
        <dbReference type="ARBA" id="ARBA00004141"/>
    </source>
</evidence>
<evidence type="ECO:0000313" key="10">
    <source>
        <dbReference type="Proteomes" id="UP000230066"/>
    </source>
</evidence>
<dbReference type="PANTHER" id="PTHR22730:SF1">
    <property type="entry name" value="PROMININ-LIKE PROTEIN"/>
    <property type="match status" value="1"/>
</dbReference>
<feature type="transmembrane region" description="Helical" evidence="8">
    <location>
        <begin position="68"/>
        <end position="90"/>
    </location>
</feature>
<evidence type="ECO:0000256" key="6">
    <source>
        <dbReference type="ARBA" id="ARBA00023180"/>
    </source>
</evidence>
<feature type="compositionally biased region" description="Polar residues" evidence="7">
    <location>
        <begin position="931"/>
        <end position="942"/>
    </location>
</feature>
<dbReference type="AlphaFoldDB" id="A0A4E0RK39"/>
<evidence type="ECO:0000256" key="8">
    <source>
        <dbReference type="SAM" id="Phobius"/>
    </source>
</evidence>
<feature type="compositionally biased region" description="Polar residues" evidence="7">
    <location>
        <begin position="983"/>
        <end position="997"/>
    </location>
</feature>
<evidence type="ECO:0000256" key="3">
    <source>
        <dbReference type="ARBA" id="ARBA00022692"/>
    </source>
</evidence>
<dbReference type="EMBL" id="JXXN02000579">
    <property type="protein sequence ID" value="THD26941.1"/>
    <property type="molecule type" value="Genomic_DNA"/>
</dbReference>